<dbReference type="EMBL" id="BSXS01002399">
    <property type="protein sequence ID" value="GME78989.1"/>
    <property type="molecule type" value="Genomic_DNA"/>
</dbReference>
<accession>A0ACB5T117</accession>
<proteinExistence type="predicted"/>
<reference evidence="1" key="1">
    <citation type="submission" date="2023-04" db="EMBL/GenBank/DDBJ databases">
        <title>Ambrosiozyma monospora NBRC 10751.</title>
        <authorList>
            <person name="Ichikawa N."/>
            <person name="Sato H."/>
            <person name="Tonouchi N."/>
        </authorList>
    </citation>
    <scope>NUCLEOTIDE SEQUENCE</scope>
    <source>
        <strain evidence="1">NBRC 10751</strain>
    </source>
</reference>
<protein>
    <submittedName>
        <fullName evidence="1">Unnamed protein product</fullName>
    </submittedName>
</protein>
<gene>
    <name evidence="1" type="ORF">Amon02_000370900</name>
</gene>
<name>A0ACB5T117_AMBMO</name>
<keyword evidence="2" id="KW-1185">Reference proteome</keyword>
<comment type="caution">
    <text evidence="1">The sequence shown here is derived from an EMBL/GenBank/DDBJ whole genome shotgun (WGS) entry which is preliminary data.</text>
</comment>
<sequence>MLEDFIAMSENDPVIALLFQNVLEDNKVTIMGYTLRVDSIAGHISKYSKDACIMNKFMKRRNVESKKLHLGYIFREENCTCAPKLSFKAKEISVSKGSILFKLPQQDLRNVTALSISTDDCTWALESLLKSNVLTNLKSFKFGMKSNRGFLVLKSFMNHCSLQNIELVLYPNVIQQLQEEELDVIRDLSQKFSLNLDVHSYSFDWSIMDDMSGLAVLQLGYYVSSMSFLQGVDGFDVGIFNSEMYPRLKELKIHYSTFQYDEVQRFRSSSIEKLYLKAQATTVKCDLSGLTNLKYLRLIGCLFTNEQRDCFPSTVEHMTLEGCIFEANSIKFPVKLQTLTINMDHIQWNFFTVENAFLLVDLSTISIDGIPLAHLGIFLSNFTNNLIELKAVTYLHQNETVNPDLTHLTSLKYFDLKVKHMCYESDFDIARLIPYNLERFNLNIQPTCELLQMKLACVEAIQFVMRFEDHEQSDDCNMRQFEKLRLSYHCERVVIRLINVPKWLYDFEIKCFGSTKFKIQVPRITKNMRACGLFRYLNCQPDDN</sequence>
<dbReference type="Proteomes" id="UP001165064">
    <property type="component" value="Unassembled WGS sequence"/>
</dbReference>
<evidence type="ECO:0000313" key="2">
    <source>
        <dbReference type="Proteomes" id="UP001165064"/>
    </source>
</evidence>
<organism evidence="1 2">
    <name type="scientific">Ambrosiozyma monospora</name>
    <name type="common">Yeast</name>
    <name type="synonym">Endomycopsis monosporus</name>
    <dbReference type="NCBI Taxonomy" id="43982"/>
    <lineage>
        <taxon>Eukaryota</taxon>
        <taxon>Fungi</taxon>
        <taxon>Dikarya</taxon>
        <taxon>Ascomycota</taxon>
        <taxon>Saccharomycotina</taxon>
        <taxon>Pichiomycetes</taxon>
        <taxon>Pichiales</taxon>
        <taxon>Pichiaceae</taxon>
        <taxon>Ambrosiozyma</taxon>
    </lineage>
</organism>
<evidence type="ECO:0000313" key="1">
    <source>
        <dbReference type="EMBL" id="GME78989.1"/>
    </source>
</evidence>